<dbReference type="Gene3D" id="3.90.78.10">
    <property type="entry name" value="UDP-N-acetylenolpyruvoylglucosamine reductase, C-terminal domain"/>
    <property type="match status" value="1"/>
</dbReference>
<evidence type="ECO:0000256" key="13">
    <source>
        <dbReference type="ARBA" id="ARBA00022984"/>
    </source>
</evidence>
<comment type="cofactor">
    <cofactor evidence="1 19">
        <name>FAD</name>
        <dbReference type="ChEBI" id="CHEBI:57692"/>
    </cofactor>
</comment>
<proteinExistence type="inferred from homology"/>
<keyword evidence="13 19" id="KW-0573">Peptidoglycan synthesis</keyword>
<dbReference type="InterPro" id="IPR011601">
    <property type="entry name" value="MurB_C"/>
</dbReference>
<dbReference type="InterPro" id="IPR036318">
    <property type="entry name" value="FAD-bd_PCMH-like_sf"/>
</dbReference>
<evidence type="ECO:0000256" key="4">
    <source>
        <dbReference type="ARBA" id="ARBA00004752"/>
    </source>
</evidence>
<dbReference type="InterPro" id="IPR006094">
    <property type="entry name" value="Oxid_FAD_bind_N"/>
</dbReference>
<dbReference type="SUPFAM" id="SSF56194">
    <property type="entry name" value="Uridine diphospho-N-Acetylenolpyruvylglucosamine reductase, MurB, C-terminal domain"/>
    <property type="match status" value="1"/>
</dbReference>
<dbReference type="InterPro" id="IPR036635">
    <property type="entry name" value="MurB_C_sf"/>
</dbReference>
<dbReference type="KEGG" id="gtl:EP073_12825"/>
<organism evidence="21 22">
    <name type="scientific">Geovibrio thiophilus</name>
    <dbReference type="NCBI Taxonomy" id="139438"/>
    <lineage>
        <taxon>Bacteria</taxon>
        <taxon>Pseudomonadati</taxon>
        <taxon>Deferribacterota</taxon>
        <taxon>Deferribacteres</taxon>
        <taxon>Deferribacterales</taxon>
        <taxon>Geovibrionaceae</taxon>
        <taxon>Geovibrio</taxon>
    </lineage>
</organism>
<comment type="similarity">
    <text evidence="19">Belongs to the MurB family.</text>
</comment>
<dbReference type="Pfam" id="PF01565">
    <property type="entry name" value="FAD_binding_4"/>
    <property type="match status" value="1"/>
</dbReference>
<keyword evidence="22" id="KW-1185">Reference proteome</keyword>
<keyword evidence="11 19" id="KW-0521">NADP</keyword>
<dbReference type="Pfam" id="PF02873">
    <property type="entry name" value="MurB_C"/>
    <property type="match status" value="1"/>
</dbReference>
<gene>
    <name evidence="19 21" type="primary">murB</name>
    <name evidence="21" type="ORF">EP073_12825</name>
</gene>
<dbReference type="UniPathway" id="UPA00219"/>
<dbReference type="Gene3D" id="3.30.465.10">
    <property type="match status" value="1"/>
</dbReference>
<reference evidence="21 22" key="1">
    <citation type="submission" date="2019-01" db="EMBL/GenBank/DDBJ databases">
        <title>Geovibrio thiophilus DSM 11263, complete genome.</title>
        <authorList>
            <person name="Spring S."/>
            <person name="Bunk B."/>
            <person name="Sproer C."/>
        </authorList>
    </citation>
    <scope>NUCLEOTIDE SEQUENCE [LARGE SCALE GENOMIC DNA]</scope>
    <source>
        <strain evidence="21 22">DSM 11263</strain>
    </source>
</reference>
<evidence type="ECO:0000256" key="6">
    <source>
        <dbReference type="ARBA" id="ARBA00015188"/>
    </source>
</evidence>
<keyword evidence="8 19" id="KW-0132">Cell division</keyword>
<evidence type="ECO:0000256" key="8">
    <source>
        <dbReference type="ARBA" id="ARBA00022618"/>
    </source>
</evidence>
<dbReference type="EC" id="1.3.1.98" evidence="5 19"/>
<dbReference type="HAMAP" id="MF_00037">
    <property type="entry name" value="MurB"/>
    <property type="match status" value="1"/>
</dbReference>
<dbReference type="InterPro" id="IPR016169">
    <property type="entry name" value="FAD-bd_PCMH_sub2"/>
</dbReference>
<evidence type="ECO:0000256" key="1">
    <source>
        <dbReference type="ARBA" id="ARBA00001974"/>
    </source>
</evidence>
<evidence type="ECO:0000256" key="10">
    <source>
        <dbReference type="ARBA" id="ARBA00022827"/>
    </source>
</evidence>
<dbReference type="GO" id="GO:0071949">
    <property type="term" value="F:FAD binding"/>
    <property type="evidence" value="ECO:0007669"/>
    <property type="project" value="InterPro"/>
</dbReference>
<dbReference type="GO" id="GO:0071555">
    <property type="term" value="P:cell wall organization"/>
    <property type="evidence" value="ECO:0007669"/>
    <property type="project" value="UniProtKB-KW"/>
</dbReference>
<evidence type="ECO:0000256" key="12">
    <source>
        <dbReference type="ARBA" id="ARBA00022960"/>
    </source>
</evidence>
<dbReference type="InterPro" id="IPR016167">
    <property type="entry name" value="FAD-bd_PCMH_sub1"/>
</dbReference>
<evidence type="ECO:0000256" key="18">
    <source>
        <dbReference type="ARBA" id="ARBA00048914"/>
    </source>
</evidence>
<dbReference type="PANTHER" id="PTHR21071">
    <property type="entry name" value="UDP-N-ACETYLENOLPYRUVOYLGLUCOSAMINE REDUCTASE"/>
    <property type="match status" value="1"/>
</dbReference>
<dbReference type="GO" id="GO:0009252">
    <property type="term" value="P:peptidoglycan biosynthetic process"/>
    <property type="evidence" value="ECO:0007669"/>
    <property type="project" value="UniProtKB-UniRule"/>
</dbReference>
<comment type="subcellular location">
    <subcellularLocation>
        <location evidence="3 19">Cytoplasm</location>
    </subcellularLocation>
</comment>
<evidence type="ECO:0000256" key="17">
    <source>
        <dbReference type="ARBA" id="ARBA00031026"/>
    </source>
</evidence>
<evidence type="ECO:0000256" key="11">
    <source>
        <dbReference type="ARBA" id="ARBA00022857"/>
    </source>
</evidence>
<evidence type="ECO:0000256" key="7">
    <source>
        <dbReference type="ARBA" id="ARBA00022490"/>
    </source>
</evidence>
<evidence type="ECO:0000256" key="15">
    <source>
        <dbReference type="ARBA" id="ARBA00023306"/>
    </source>
</evidence>
<evidence type="ECO:0000256" key="3">
    <source>
        <dbReference type="ARBA" id="ARBA00004496"/>
    </source>
</evidence>
<dbReference type="InterPro" id="IPR016166">
    <property type="entry name" value="FAD-bd_PCMH"/>
</dbReference>
<dbReference type="NCBIfam" id="NF010480">
    <property type="entry name" value="PRK13905.1"/>
    <property type="match status" value="1"/>
</dbReference>
<keyword evidence="12 19" id="KW-0133">Cell shape</keyword>
<evidence type="ECO:0000256" key="2">
    <source>
        <dbReference type="ARBA" id="ARBA00003921"/>
    </source>
</evidence>
<dbReference type="SUPFAM" id="SSF56176">
    <property type="entry name" value="FAD-binding/transporter-associated domain-like"/>
    <property type="match status" value="1"/>
</dbReference>
<evidence type="ECO:0000256" key="16">
    <source>
        <dbReference type="ARBA" id="ARBA00023316"/>
    </source>
</evidence>
<accession>A0A410K1D1</accession>
<keyword evidence="10 19" id="KW-0274">FAD</keyword>
<feature type="active site" description="Proton donor" evidence="19">
    <location>
        <position position="210"/>
    </location>
</feature>
<dbReference type="GO" id="GO:0008762">
    <property type="term" value="F:UDP-N-acetylmuramate dehydrogenase activity"/>
    <property type="evidence" value="ECO:0007669"/>
    <property type="project" value="UniProtKB-UniRule"/>
</dbReference>
<evidence type="ECO:0000259" key="20">
    <source>
        <dbReference type="PROSITE" id="PS51387"/>
    </source>
</evidence>
<dbReference type="NCBIfam" id="TIGR00179">
    <property type="entry name" value="murB"/>
    <property type="match status" value="1"/>
</dbReference>
<protein>
    <recommendedName>
        <fullName evidence="6 19">UDP-N-acetylenolpyruvoylglucosamine reductase</fullName>
        <ecNumber evidence="5 19">1.3.1.98</ecNumber>
    </recommendedName>
    <alternativeName>
        <fullName evidence="17 19">UDP-N-acetylmuramate dehydrogenase</fullName>
    </alternativeName>
</protein>
<dbReference type="AlphaFoldDB" id="A0A410K1D1"/>
<dbReference type="GO" id="GO:0008360">
    <property type="term" value="P:regulation of cell shape"/>
    <property type="evidence" value="ECO:0007669"/>
    <property type="project" value="UniProtKB-KW"/>
</dbReference>
<dbReference type="GO" id="GO:0051301">
    <property type="term" value="P:cell division"/>
    <property type="evidence" value="ECO:0007669"/>
    <property type="project" value="UniProtKB-KW"/>
</dbReference>
<keyword evidence="16 19" id="KW-0961">Cell wall biogenesis/degradation</keyword>
<dbReference type="Gene3D" id="3.30.43.10">
    <property type="entry name" value="Uridine Diphospho-n-acetylenolpyruvylglucosamine Reductase, domain 2"/>
    <property type="match status" value="1"/>
</dbReference>
<keyword evidence="15 19" id="KW-0131">Cell cycle</keyword>
<evidence type="ECO:0000256" key="19">
    <source>
        <dbReference type="HAMAP-Rule" id="MF_00037"/>
    </source>
</evidence>
<evidence type="ECO:0000313" key="21">
    <source>
        <dbReference type="EMBL" id="QAR34256.1"/>
    </source>
</evidence>
<keyword evidence="7 19" id="KW-0963">Cytoplasm</keyword>
<sequence length="286" mass="31186">MRIRENVSLKNYTSYRTGGTARFFAEPSTTEELVECLAWAEKNSIEHFIMGGGCNLLISDQILDHTVIVLSNLNRHILRKHKKIYAGAGVLLDSMIVYTIRSYMTGAENMSGIPGTLGGALAMNAGAFGTEIGMLTDEIELLSADGSVFTVKGADAGFSYRKTLAVEGNIVLGGTFLFEEGDRAESERIRKEILRKRALKQPLEYPSCGSVFKRPEGHYAGELIERCGLKGKRIGGAMVSVKHANFIVNAGGATGSDIKNLIEEVKLIVLKETGVQLEEEVKYLGF</sequence>
<evidence type="ECO:0000256" key="5">
    <source>
        <dbReference type="ARBA" id="ARBA00012518"/>
    </source>
</evidence>
<feature type="active site" evidence="19">
    <location>
        <position position="280"/>
    </location>
</feature>
<dbReference type="PROSITE" id="PS51387">
    <property type="entry name" value="FAD_PCMH"/>
    <property type="match status" value="1"/>
</dbReference>
<dbReference type="OrthoDB" id="9804753at2"/>
<dbReference type="InterPro" id="IPR003170">
    <property type="entry name" value="MurB"/>
</dbReference>
<evidence type="ECO:0000256" key="9">
    <source>
        <dbReference type="ARBA" id="ARBA00022630"/>
    </source>
</evidence>
<dbReference type="PANTHER" id="PTHR21071:SF4">
    <property type="entry name" value="UDP-N-ACETYLENOLPYRUVOYLGLUCOSAMINE REDUCTASE"/>
    <property type="match status" value="1"/>
</dbReference>
<dbReference type="Proteomes" id="UP000287502">
    <property type="component" value="Chromosome"/>
</dbReference>
<feature type="domain" description="FAD-binding PCMH-type" evidence="20">
    <location>
        <begin position="16"/>
        <end position="199"/>
    </location>
</feature>
<comment type="function">
    <text evidence="2 19">Cell wall formation.</text>
</comment>
<evidence type="ECO:0000256" key="14">
    <source>
        <dbReference type="ARBA" id="ARBA00023002"/>
    </source>
</evidence>
<dbReference type="EMBL" id="CP035108">
    <property type="protein sequence ID" value="QAR34256.1"/>
    <property type="molecule type" value="Genomic_DNA"/>
</dbReference>
<comment type="pathway">
    <text evidence="4 19">Cell wall biogenesis; peptidoglycan biosynthesis.</text>
</comment>
<feature type="active site" evidence="19">
    <location>
        <position position="161"/>
    </location>
</feature>
<dbReference type="GO" id="GO:0005829">
    <property type="term" value="C:cytosol"/>
    <property type="evidence" value="ECO:0007669"/>
    <property type="project" value="TreeGrafter"/>
</dbReference>
<keyword evidence="9 19" id="KW-0285">Flavoprotein</keyword>
<dbReference type="RefSeq" id="WP_128467561.1">
    <property type="nucleotide sequence ID" value="NZ_CP035108.1"/>
</dbReference>
<comment type="catalytic activity">
    <reaction evidence="18 19">
        <text>UDP-N-acetyl-alpha-D-muramate + NADP(+) = UDP-N-acetyl-3-O-(1-carboxyvinyl)-alpha-D-glucosamine + NADPH + H(+)</text>
        <dbReference type="Rhea" id="RHEA:12248"/>
        <dbReference type="ChEBI" id="CHEBI:15378"/>
        <dbReference type="ChEBI" id="CHEBI:57783"/>
        <dbReference type="ChEBI" id="CHEBI:58349"/>
        <dbReference type="ChEBI" id="CHEBI:68483"/>
        <dbReference type="ChEBI" id="CHEBI:70757"/>
        <dbReference type="EC" id="1.3.1.98"/>
    </reaction>
</comment>
<keyword evidence="14 19" id="KW-0560">Oxidoreductase</keyword>
<name>A0A410K1D1_9BACT</name>
<evidence type="ECO:0000313" key="22">
    <source>
        <dbReference type="Proteomes" id="UP000287502"/>
    </source>
</evidence>